<dbReference type="Pfam" id="PF12553">
    <property type="entry name" value="DUF3742"/>
    <property type="match status" value="1"/>
</dbReference>
<keyword evidence="1" id="KW-0812">Transmembrane</keyword>
<keyword evidence="1" id="KW-1133">Transmembrane helix</keyword>
<accession>A0A3R8TVM6</accession>
<evidence type="ECO:0000313" key="3">
    <source>
        <dbReference type="Proteomes" id="UP000276506"/>
    </source>
</evidence>
<keyword evidence="1" id="KW-0472">Membrane</keyword>
<protein>
    <submittedName>
        <fullName evidence="2">DUF3742 family protein</fullName>
    </submittedName>
</protein>
<comment type="caution">
    <text evidence="2">The sequence shown here is derived from an EMBL/GenBank/DDBJ whole genome shotgun (WGS) entry which is preliminary data.</text>
</comment>
<organism evidence="2 3">
    <name type="scientific">Stutzerimonas xanthomarina</name>
    <dbReference type="NCBI Taxonomy" id="271420"/>
    <lineage>
        <taxon>Bacteria</taxon>
        <taxon>Pseudomonadati</taxon>
        <taxon>Pseudomonadota</taxon>
        <taxon>Gammaproteobacteria</taxon>
        <taxon>Pseudomonadales</taxon>
        <taxon>Pseudomonadaceae</taxon>
        <taxon>Stutzerimonas</taxon>
    </lineage>
</organism>
<dbReference type="Proteomes" id="UP000276506">
    <property type="component" value="Unassembled WGS sequence"/>
</dbReference>
<evidence type="ECO:0000313" key="2">
    <source>
        <dbReference type="EMBL" id="RRV04321.1"/>
    </source>
</evidence>
<dbReference type="EMBL" id="RHQL01000023">
    <property type="protein sequence ID" value="RRV04321.1"/>
    <property type="molecule type" value="Genomic_DNA"/>
</dbReference>
<feature type="transmembrane region" description="Helical" evidence="1">
    <location>
        <begin position="44"/>
        <end position="72"/>
    </location>
</feature>
<dbReference type="AlphaFoldDB" id="A0A3R8TVM6"/>
<name>A0A3R8TVM6_9GAMM</name>
<evidence type="ECO:0000256" key="1">
    <source>
        <dbReference type="SAM" id="Phobius"/>
    </source>
</evidence>
<dbReference type="InterPro" id="IPR022213">
    <property type="entry name" value="DUF3742"/>
</dbReference>
<gene>
    <name evidence="2" type="ORF">EGJ28_22370</name>
</gene>
<sequence>MAGKKQSAAMRIGGFVGRAYQGFGTAEGRLLGHLPRSLALTIRVVIRAAVAATLLYYLFVPTLLVLCAIGVISKIGAGETVADLVSQPSSSEAELFEGNEGFGLYKDGVRVG</sequence>
<reference evidence="2 3" key="1">
    <citation type="submission" date="2018-10" db="EMBL/GenBank/DDBJ databases">
        <title>Transmission dynamics of multidrug resistant bacteria on intensive care unit surfaces.</title>
        <authorList>
            <person name="D'Souza A.W."/>
            <person name="Potter R.F."/>
            <person name="Wallace M."/>
            <person name="Shupe A."/>
            <person name="Patel S."/>
            <person name="Sun S."/>
            <person name="Gul D."/>
            <person name="Kwon J.H."/>
            <person name="Andleeb S."/>
            <person name="Burnham C.-A.D."/>
            <person name="Dantas G."/>
        </authorList>
    </citation>
    <scope>NUCLEOTIDE SEQUENCE [LARGE SCALE GENOMIC DNA]</scope>
    <source>
        <strain evidence="2 3">PX_177</strain>
    </source>
</reference>
<dbReference type="RefSeq" id="WP_125882604.1">
    <property type="nucleotide sequence ID" value="NZ_RHQL01000023.1"/>
</dbReference>
<proteinExistence type="predicted"/>